<feature type="domain" description="Alpha-N-acetylglucosaminidase C-terminal" evidence="4">
    <location>
        <begin position="453"/>
        <end position="712"/>
    </location>
</feature>
<keyword evidence="1" id="KW-0378">Hydrolase</keyword>
<evidence type="ECO:0000313" key="6">
    <source>
        <dbReference type="Proteomes" id="UP000235661"/>
    </source>
</evidence>
<evidence type="ECO:0000259" key="4">
    <source>
        <dbReference type="Pfam" id="PF12972"/>
    </source>
</evidence>
<comment type="caution">
    <text evidence="5">The sequence shown here is derived from an EMBL/GenBank/DDBJ whole genome shotgun (WGS) entry which is preliminary data.</text>
</comment>
<dbReference type="PANTHER" id="PTHR12872:SF1">
    <property type="entry name" value="ALPHA-N-ACETYLGLUCOSAMINIDASE"/>
    <property type="match status" value="1"/>
</dbReference>
<dbReference type="InterPro" id="IPR024240">
    <property type="entry name" value="NAGLU_N"/>
</dbReference>
<evidence type="ECO:0000256" key="1">
    <source>
        <dbReference type="ARBA" id="ARBA00022801"/>
    </source>
</evidence>
<dbReference type="InterPro" id="IPR029018">
    <property type="entry name" value="Hex-like_dom2"/>
</dbReference>
<gene>
    <name evidence="5" type="ORF">CJ232_06645</name>
</gene>
<dbReference type="InterPro" id="IPR007781">
    <property type="entry name" value="NAGLU"/>
</dbReference>
<dbReference type="Gene3D" id="3.30.379.10">
    <property type="entry name" value="Chitobiase/beta-hexosaminidase domain 2-like"/>
    <property type="match status" value="1"/>
</dbReference>
<dbReference type="STRING" id="1122992.GCA_000455445_02308"/>
<organism evidence="5 6">
    <name type="scientific">Hoylesella timonensis</name>
    <dbReference type="NCBI Taxonomy" id="386414"/>
    <lineage>
        <taxon>Bacteria</taxon>
        <taxon>Pseudomonadati</taxon>
        <taxon>Bacteroidota</taxon>
        <taxon>Bacteroidia</taxon>
        <taxon>Bacteroidales</taxon>
        <taxon>Prevotellaceae</taxon>
        <taxon>Hoylesella</taxon>
    </lineage>
</organism>
<dbReference type="RefSeq" id="WP_102188441.1">
    <property type="nucleotide sequence ID" value="NZ_PNGI01000012.1"/>
</dbReference>
<name>A0A2N6Q5A0_9BACT</name>
<dbReference type="PANTHER" id="PTHR12872">
    <property type="entry name" value="ALPHA-N-ACETYLGLUCOSAMINIDASE"/>
    <property type="match status" value="1"/>
</dbReference>
<evidence type="ECO:0000259" key="2">
    <source>
        <dbReference type="Pfam" id="PF05089"/>
    </source>
</evidence>
<dbReference type="Gene3D" id="1.20.120.670">
    <property type="entry name" value="N-acetyl-b-d-glucoasminidase"/>
    <property type="match status" value="1"/>
</dbReference>
<dbReference type="Proteomes" id="UP000235661">
    <property type="component" value="Unassembled WGS sequence"/>
</dbReference>
<dbReference type="Pfam" id="PF12971">
    <property type="entry name" value="NAGLU_N"/>
    <property type="match status" value="1"/>
</dbReference>
<dbReference type="InterPro" id="IPR024732">
    <property type="entry name" value="NAGLU_C"/>
</dbReference>
<dbReference type="Gene3D" id="3.20.20.80">
    <property type="entry name" value="Glycosidases"/>
    <property type="match status" value="1"/>
</dbReference>
<dbReference type="EMBL" id="PNGI01000012">
    <property type="protein sequence ID" value="PMC10189.1"/>
    <property type="molecule type" value="Genomic_DNA"/>
</dbReference>
<protein>
    <submittedName>
        <fullName evidence="5">Alpha-N-acetylglucosaminidase</fullName>
    </submittedName>
</protein>
<dbReference type="InterPro" id="IPR024733">
    <property type="entry name" value="NAGLU_tim-barrel"/>
</dbReference>
<reference evidence="5 6" key="1">
    <citation type="submission" date="2017-09" db="EMBL/GenBank/DDBJ databases">
        <title>Bacterial strain isolated from the female urinary microbiota.</title>
        <authorList>
            <person name="Thomas-White K."/>
            <person name="Kumar N."/>
            <person name="Forster S."/>
            <person name="Putonti C."/>
            <person name="Lawley T."/>
            <person name="Wolfe A.J."/>
        </authorList>
    </citation>
    <scope>NUCLEOTIDE SEQUENCE [LARGE SCALE GENOMIC DNA]</scope>
    <source>
        <strain evidence="5 6">UMB0818</strain>
    </source>
</reference>
<dbReference type="Pfam" id="PF05089">
    <property type="entry name" value="NAGLU"/>
    <property type="match status" value="1"/>
</dbReference>
<evidence type="ECO:0000259" key="3">
    <source>
        <dbReference type="Pfam" id="PF12971"/>
    </source>
</evidence>
<dbReference type="AlphaFoldDB" id="A0A2N6Q5A0"/>
<dbReference type="GO" id="GO:0005975">
    <property type="term" value="P:carbohydrate metabolic process"/>
    <property type="evidence" value="ECO:0007669"/>
    <property type="project" value="UniProtKB-ARBA"/>
</dbReference>
<accession>A0A2N6Q5A0</accession>
<dbReference type="GO" id="GO:0016787">
    <property type="term" value="F:hydrolase activity"/>
    <property type="evidence" value="ECO:0007669"/>
    <property type="project" value="UniProtKB-KW"/>
</dbReference>
<proteinExistence type="predicted"/>
<feature type="domain" description="Alpha-N-acetylglucosaminidase tim-barrel" evidence="2">
    <location>
        <begin position="121"/>
        <end position="442"/>
    </location>
</feature>
<evidence type="ECO:0000313" key="5">
    <source>
        <dbReference type="EMBL" id="PMC10189.1"/>
    </source>
</evidence>
<feature type="domain" description="Alpha-N-acetylglucosaminidase N-terminal" evidence="3">
    <location>
        <begin position="28"/>
        <end position="102"/>
    </location>
</feature>
<dbReference type="Pfam" id="PF12972">
    <property type="entry name" value="NAGLU_C"/>
    <property type="match status" value="1"/>
</dbReference>
<sequence>MLHISFRFLGFLAVLGYASSCFALDFSGVHEMVRRQIPSLSNHVIFKLLPPEPKETFELATEGDNVIVRANSLSAASVAVNYYLNQVCHQSISHCGDNRKPIERVVPIAKPIRISTPFRYRYSLNYCTYNYSYAFYRWKDFERELDWMALHGVNLMLAPLGMEKVWQETLRAFDLGDNDIARFIPGPGYTAWWLMGNLEGWGGPMSQQMIDDRYKLQIKILRRMRQLGIEPVVQGFPGIVPSFLHDKYPKACVVSQGKWNGFQRPSILLPQSQLFNRMAKVYYDNMKKYYGTDLRYFGGDLFHEGGNAKGIDLSSTASKVQKCMLSHFPDAKWVLQGWNDNPAPALLAGLDKKHVLLINLAGEIDASWKQSDEFGQTPWIWGSVNHFGGKTDMGGQLPVLVEQPHRALAASQHGRLKGLGILPEGIHTNPVVYDLALQTAWSDTVPSVDHLLRQYIWYRYGTWNDDLYRAWQMLASSVYGEFEVKGEGTYESVFCARPSLHVSSVSTWGPKKMQYQPEKLLQALILFRKAAVHFKGSETYEYDLVDLARQVMANNARNVYNQVVYAYNEKDSLALNRYSSTFLHLIDLQDSLLSTNKFFLLGKWLQAARQYGENEHDQKQALVNARTLISYWGPDNATTRLHDYANKEWAGLLKQYYAPRWRAFFAMLAGQLRGEEPQTPDFFSMERTWAMNGGDEVMQPKGDYLLMVDSVIAAVTVNQ</sequence>